<gene>
    <name evidence="6" type="ordered locus">HRM2_12310</name>
</gene>
<dbReference type="STRING" id="177437.HRM2_12310"/>
<evidence type="ECO:0000256" key="2">
    <source>
        <dbReference type="ARBA" id="ARBA00023136"/>
    </source>
</evidence>
<feature type="repeat" description="TPR" evidence="4">
    <location>
        <begin position="42"/>
        <end position="75"/>
    </location>
</feature>
<dbReference type="eggNOG" id="COG4105">
    <property type="taxonomic scope" value="Bacteria"/>
</dbReference>
<keyword evidence="2" id="KW-0472">Membrane</keyword>
<evidence type="ECO:0000313" key="7">
    <source>
        <dbReference type="Proteomes" id="UP000000442"/>
    </source>
</evidence>
<dbReference type="SUPFAM" id="SSF48452">
    <property type="entry name" value="TPR-like"/>
    <property type="match status" value="1"/>
</dbReference>
<keyword evidence="1" id="KW-0732">Signal</keyword>
<evidence type="ECO:0000313" key="6">
    <source>
        <dbReference type="EMBL" id="ACN14343.1"/>
    </source>
</evidence>
<dbReference type="HAMAP" id="MF_00922">
    <property type="entry name" value="OM_assembly_BamD"/>
    <property type="match status" value="1"/>
</dbReference>
<dbReference type="HOGENOM" id="CLU_065982_2_0_7"/>
<dbReference type="InterPro" id="IPR011990">
    <property type="entry name" value="TPR-like_helical_dom_sf"/>
</dbReference>
<reference evidence="6 7" key="1">
    <citation type="journal article" date="2009" name="Environ. Microbiol.">
        <title>Genome sequence of Desulfobacterium autotrophicum HRM2, a marine sulfate reducer oxidizing organic carbon completely to carbon dioxide.</title>
        <authorList>
            <person name="Strittmatter A.W."/>
            <person name="Liesegang H."/>
            <person name="Rabus R."/>
            <person name="Decker I."/>
            <person name="Amann J."/>
            <person name="Andres S."/>
            <person name="Henne A."/>
            <person name="Fricke W.F."/>
            <person name="Martinez-Arias R."/>
            <person name="Bartels D."/>
            <person name="Goesmann A."/>
            <person name="Krause L."/>
            <person name="Puehler A."/>
            <person name="Klenk H.P."/>
            <person name="Richter M."/>
            <person name="Schuler M."/>
            <person name="Gloeckner F.O."/>
            <person name="Meyerdierks A."/>
            <person name="Gottschalk G."/>
            <person name="Amann R."/>
        </authorList>
    </citation>
    <scope>NUCLEOTIDE SEQUENCE [LARGE SCALE GENOMIC DNA]</scope>
    <source>
        <strain evidence="7">ATCC 43914 / DSM 3382 / HRM2</strain>
    </source>
</reference>
<dbReference type="Proteomes" id="UP000000442">
    <property type="component" value="Chromosome"/>
</dbReference>
<name>C0QM37_DESAH</name>
<keyword evidence="4" id="KW-0802">TPR repeat</keyword>
<dbReference type="AlphaFoldDB" id="C0QM37"/>
<dbReference type="EMBL" id="CP001087">
    <property type="protein sequence ID" value="ACN14343.1"/>
    <property type="molecule type" value="Genomic_DNA"/>
</dbReference>
<sequence length="201" mass="23529">MEKSAETLVREGSAQFRDQDYKYAIKSFTTLKDWYPFSKYAILAELKIADAHFQLEEYDEAIFAYQEFENLHPKNEAIPYVIYQTGRCWFDRIDTVDRDQRCALKAQTEFNRLVHRFPDAPESAKAAQHIEVCIKSLAGHELYVAEFYFKAKHYKAAMKRFEHLFANYPDTREGKEALPRIAVCREMIDQFGDQANGGDEK</sequence>
<evidence type="ECO:0000256" key="1">
    <source>
        <dbReference type="ARBA" id="ARBA00022729"/>
    </source>
</evidence>
<evidence type="ECO:0000256" key="3">
    <source>
        <dbReference type="ARBA" id="ARBA00023237"/>
    </source>
</evidence>
<dbReference type="InterPro" id="IPR039565">
    <property type="entry name" value="BamD-like"/>
</dbReference>
<proteinExistence type="inferred from homology"/>
<organism evidence="6 7">
    <name type="scientific">Desulforapulum autotrophicum (strain ATCC 43914 / DSM 3382 / VKM B-1955 / HRM2)</name>
    <name type="common">Desulfobacterium autotrophicum</name>
    <dbReference type="NCBI Taxonomy" id="177437"/>
    <lineage>
        <taxon>Bacteria</taxon>
        <taxon>Pseudomonadati</taxon>
        <taxon>Thermodesulfobacteriota</taxon>
        <taxon>Desulfobacteria</taxon>
        <taxon>Desulfobacterales</taxon>
        <taxon>Desulfobacteraceae</taxon>
        <taxon>Desulforapulum</taxon>
    </lineage>
</organism>
<keyword evidence="7" id="KW-1185">Reference proteome</keyword>
<keyword evidence="3" id="KW-0998">Cell outer membrane</keyword>
<accession>C0QM37</accession>
<evidence type="ECO:0000259" key="5">
    <source>
        <dbReference type="Pfam" id="PF13525"/>
    </source>
</evidence>
<dbReference type="Pfam" id="PF13525">
    <property type="entry name" value="YfiO"/>
    <property type="match status" value="1"/>
</dbReference>
<dbReference type="KEGG" id="dat:HRM2_12310"/>
<dbReference type="InterPro" id="IPR017689">
    <property type="entry name" value="BamD"/>
</dbReference>
<keyword evidence="6" id="KW-0449">Lipoprotein</keyword>
<dbReference type="PROSITE" id="PS50005">
    <property type="entry name" value="TPR"/>
    <property type="match status" value="1"/>
</dbReference>
<protein>
    <submittedName>
        <fullName evidence="6">DNA uptake lipoprotein</fullName>
    </submittedName>
</protein>
<feature type="domain" description="Outer membrane lipoprotein BamD-like" evidence="5">
    <location>
        <begin position="2"/>
        <end position="180"/>
    </location>
</feature>
<dbReference type="NCBIfam" id="TIGR03302">
    <property type="entry name" value="OM_YfiO"/>
    <property type="match status" value="1"/>
</dbReference>
<dbReference type="Gene3D" id="1.25.40.10">
    <property type="entry name" value="Tetratricopeptide repeat domain"/>
    <property type="match status" value="1"/>
</dbReference>
<evidence type="ECO:0000256" key="4">
    <source>
        <dbReference type="PROSITE-ProRule" id="PRU00339"/>
    </source>
</evidence>
<dbReference type="InterPro" id="IPR019734">
    <property type="entry name" value="TPR_rpt"/>
</dbReference>